<feature type="compositionally biased region" description="Basic and acidic residues" evidence="1">
    <location>
        <begin position="145"/>
        <end position="163"/>
    </location>
</feature>
<sequence>MQAGRGLLQQRLHWLAGFLYEAQRQRPASHGRRGGCHGIDWKPGTPTNKGKRAINARGSYQACVSSRPRSPRFPVSAYESPNTHAGGGVPLLLQPPPPPLVGASSSFLCLRAACATGASMARLFIHSLKRLKDEEEEERRHGRQSRSEATRSHPLDEAFLSRR</sequence>
<reference evidence="2" key="1">
    <citation type="journal article" date="2012" name="Nat. Biotechnol.">
        <title>Reference genome sequence of the model plant Setaria.</title>
        <authorList>
            <person name="Bennetzen J.L."/>
            <person name="Schmutz J."/>
            <person name="Wang H."/>
            <person name="Percifield R."/>
            <person name="Hawkins J."/>
            <person name="Pontaroli A.C."/>
            <person name="Estep M."/>
            <person name="Feng L."/>
            <person name="Vaughn J.N."/>
            <person name="Grimwood J."/>
            <person name="Jenkins J."/>
            <person name="Barry K."/>
            <person name="Lindquist E."/>
            <person name="Hellsten U."/>
            <person name="Deshpande S."/>
            <person name="Wang X."/>
            <person name="Wu X."/>
            <person name="Mitros T."/>
            <person name="Triplett J."/>
            <person name="Yang X."/>
            <person name="Ye C.Y."/>
            <person name="Mauro-Herrera M."/>
            <person name="Wang L."/>
            <person name="Li P."/>
            <person name="Sharma M."/>
            <person name="Sharma R."/>
            <person name="Ronald P.C."/>
            <person name="Panaud O."/>
            <person name="Kellogg E.A."/>
            <person name="Brutnell T.P."/>
            <person name="Doust A.N."/>
            <person name="Tuskan G.A."/>
            <person name="Rokhsar D."/>
            <person name="Devos K.M."/>
        </authorList>
    </citation>
    <scope>NUCLEOTIDE SEQUENCE [LARGE SCALE GENOMIC DNA]</scope>
    <source>
        <strain evidence="2">Yugu1</strain>
    </source>
</reference>
<proteinExistence type="predicted"/>
<organism evidence="2">
    <name type="scientific">Setaria italica</name>
    <name type="common">Foxtail millet</name>
    <name type="synonym">Panicum italicum</name>
    <dbReference type="NCBI Taxonomy" id="4555"/>
    <lineage>
        <taxon>Eukaryota</taxon>
        <taxon>Viridiplantae</taxon>
        <taxon>Streptophyta</taxon>
        <taxon>Embryophyta</taxon>
        <taxon>Tracheophyta</taxon>
        <taxon>Spermatophyta</taxon>
        <taxon>Magnoliopsida</taxon>
        <taxon>Liliopsida</taxon>
        <taxon>Poales</taxon>
        <taxon>Poaceae</taxon>
        <taxon>PACMAD clade</taxon>
        <taxon>Panicoideae</taxon>
        <taxon>Panicodae</taxon>
        <taxon>Paniceae</taxon>
        <taxon>Cenchrinae</taxon>
        <taxon>Setaria</taxon>
    </lineage>
</organism>
<protein>
    <submittedName>
        <fullName evidence="2">Uncharacterized protein</fullName>
    </submittedName>
</protein>
<feature type="region of interest" description="Disordered" evidence="1">
    <location>
        <begin position="132"/>
        <end position="163"/>
    </location>
</feature>
<feature type="region of interest" description="Disordered" evidence="1">
    <location>
        <begin position="29"/>
        <end position="49"/>
    </location>
</feature>
<name>A0A368PYQ8_SETIT</name>
<dbReference type="AlphaFoldDB" id="A0A368PYQ8"/>
<reference evidence="2" key="2">
    <citation type="submission" date="2015-07" db="EMBL/GenBank/DDBJ databases">
        <authorList>
            <person name="Noorani M."/>
        </authorList>
    </citation>
    <scope>NUCLEOTIDE SEQUENCE</scope>
    <source>
        <strain evidence="2">Yugu1</strain>
    </source>
</reference>
<dbReference type="EMBL" id="CM003529">
    <property type="protein sequence ID" value="RCV10743.1"/>
    <property type="molecule type" value="Genomic_DNA"/>
</dbReference>
<evidence type="ECO:0000256" key="1">
    <source>
        <dbReference type="SAM" id="MobiDB-lite"/>
    </source>
</evidence>
<gene>
    <name evidence="2" type="ORF">SETIT_2G133100v2</name>
</gene>
<accession>A0A368PYQ8</accession>
<evidence type="ECO:0000313" key="2">
    <source>
        <dbReference type="EMBL" id="RCV10743.1"/>
    </source>
</evidence>